<name>A0A6J7DHR8_9ZZZZ</name>
<dbReference type="Gene3D" id="3.40.50.720">
    <property type="entry name" value="NAD(P)-binding Rossmann-like Domain"/>
    <property type="match status" value="1"/>
</dbReference>
<gene>
    <name evidence="1" type="ORF">UFOPK2658_01426</name>
    <name evidence="2" type="ORF">UFOPK3304_00941</name>
</gene>
<dbReference type="InterPro" id="IPR021276">
    <property type="entry name" value="DUF2855"/>
</dbReference>
<accession>A0A6J7DHR8</accession>
<reference evidence="2" key="1">
    <citation type="submission" date="2020-05" db="EMBL/GenBank/DDBJ databases">
        <authorList>
            <person name="Chiriac C."/>
            <person name="Salcher M."/>
            <person name="Ghai R."/>
            <person name="Kavagutti S V."/>
        </authorList>
    </citation>
    <scope>NUCLEOTIDE SEQUENCE</scope>
</reference>
<dbReference type="EMBL" id="CAEZYH010000074">
    <property type="protein sequence ID" value="CAB4726524.1"/>
    <property type="molecule type" value="Genomic_DNA"/>
</dbReference>
<protein>
    <submittedName>
        <fullName evidence="2">Unannotated protein</fullName>
    </submittedName>
</protein>
<dbReference type="Pfam" id="PF11017">
    <property type="entry name" value="DUF2855"/>
    <property type="match status" value="1"/>
</dbReference>
<evidence type="ECO:0000313" key="2">
    <source>
        <dbReference type="EMBL" id="CAB4869951.1"/>
    </source>
</evidence>
<proteinExistence type="predicted"/>
<sequence length="376" mass="41640">MTVTTLDVDRKQLSTTRIFSETDLPLADGEVRVSVDHFALTSNNITYGVFGDGMRYWDFFPAFQDTENQDVASLWGRIPVWGFAEVIDSRMPAVEVGRRIYGYLPMSTDLIVKPGRVDERGFVDTSEHRSAMAATYNRYMFTDHDPTYRADREAQQMVLWPLFMTSFMIDDFLGQNVLEDDASSITTVVISSASSKTAIGAAHLLARRAGVTVVGLTSTKNADFVRSLDCYHRVVTYDQIGDLPSGTASDITAYVDIAGDRSVTYGVHAHYQDDLSYSMVVGGTHWDAPTATGGGLAGPKPEFLFAPSQIALRSKEWGRVGLDQRVGESWNRFSEWTGSWMKVEQTSGATAVERLYQELLAGRVDPTVGHVCSMRS</sequence>
<dbReference type="EMBL" id="CAFBLJ010000042">
    <property type="protein sequence ID" value="CAB4869951.1"/>
    <property type="molecule type" value="Genomic_DNA"/>
</dbReference>
<organism evidence="2">
    <name type="scientific">freshwater metagenome</name>
    <dbReference type="NCBI Taxonomy" id="449393"/>
    <lineage>
        <taxon>unclassified sequences</taxon>
        <taxon>metagenomes</taxon>
        <taxon>ecological metagenomes</taxon>
    </lineage>
</organism>
<dbReference type="AlphaFoldDB" id="A0A6J7DHR8"/>
<evidence type="ECO:0000313" key="1">
    <source>
        <dbReference type="EMBL" id="CAB4726524.1"/>
    </source>
</evidence>